<accession>A0A428LWD3</accession>
<sequence length="61" mass="7133">MSHSLMTDVINGKNRKRRASLKVVLPIFTQHVSADAGCFFCQIDFLQYEQRFENFIQINLL</sequence>
<evidence type="ECO:0000313" key="1">
    <source>
        <dbReference type="EMBL" id="RSK69624.1"/>
    </source>
</evidence>
<comment type="caution">
    <text evidence="1">The sequence shown here is derived from an EMBL/GenBank/DDBJ whole genome shotgun (WGS) entry which is preliminary data.</text>
</comment>
<dbReference type="Proteomes" id="UP000276389">
    <property type="component" value="Unassembled WGS sequence"/>
</dbReference>
<evidence type="ECO:0000313" key="2">
    <source>
        <dbReference type="Proteomes" id="UP000276389"/>
    </source>
</evidence>
<gene>
    <name evidence="1" type="ORF">EJE24_07515</name>
</gene>
<proteinExistence type="predicted"/>
<dbReference type="AlphaFoldDB" id="A0A428LWD3"/>
<reference evidence="1 2" key="1">
    <citation type="submission" date="2018-12" db="EMBL/GenBank/DDBJ databases">
        <title>The Genome Submission of two Enterobacter spp. strains.</title>
        <authorList>
            <person name="Wu W."/>
            <person name="Wei L."/>
            <person name="Feng Y."/>
            <person name="Zong Z."/>
        </authorList>
    </citation>
    <scope>NUCLEOTIDE SEQUENCE [LARGE SCALE GENOMIC DNA]</scope>
    <source>
        <strain evidence="1 2">WCHEHu045002</strain>
    </source>
</reference>
<organism evidence="1 2">
    <name type="scientific">Enterobacter huaxiensis</name>
    <dbReference type="NCBI Taxonomy" id="2494702"/>
    <lineage>
        <taxon>Bacteria</taxon>
        <taxon>Pseudomonadati</taxon>
        <taxon>Pseudomonadota</taxon>
        <taxon>Gammaproteobacteria</taxon>
        <taxon>Enterobacterales</taxon>
        <taxon>Enterobacteriaceae</taxon>
        <taxon>Enterobacter</taxon>
    </lineage>
</organism>
<protein>
    <submittedName>
        <fullName evidence="1">Uncharacterized protein</fullName>
    </submittedName>
</protein>
<name>A0A428LWD3_9ENTR</name>
<dbReference type="EMBL" id="RWHU01000002">
    <property type="protein sequence ID" value="RSK69624.1"/>
    <property type="molecule type" value="Genomic_DNA"/>
</dbReference>